<dbReference type="STRING" id="640511.BC1002_6577"/>
<dbReference type="EMBL" id="CP002015">
    <property type="protein sequence ID" value="ADG20418.1"/>
    <property type="molecule type" value="Genomic_DNA"/>
</dbReference>
<accession>D5WMH2</accession>
<name>D5WMH2_PARAM</name>
<reference evidence="2" key="1">
    <citation type="submission" date="2010-04" db="EMBL/GenBank/DDBJ databases">
        <title>Complete sequence of chromosome 3 of Burkholderia sp. CCGE1002.</title>
        <authorList>
            <consortium name="US DOE Joint Genome Institute"/>
            <person name="Lucas S."/>
            <person name="Copeland A."/>
            <person name="Lapidus A."/>
            <person name="Cheng J.-F."/>
            <person name="Bruce D."/>
            <person name="Goodwin L."/>
            <person name="Pitluck S."/>
            <person name="Chertkov O."/>
            <person name="Detter J.C."/>
            <person name="Han C."/>
            <person name="Tapia R."/>
            <person name="Land M."/>
            <person name="Hauser L."/>
            <person name="Kyrpides N."/>
            <person name="Ovchinnikova G."/>
            <person name="Martinez-Romero E."/>
            <person name="Hernandez M.A.R."/>
            <person name="Tiedje J.M."/>
            <person name="Woyke T."/>
        </authorList>
    </citation>
    <scope>NUCLEOTIDE SEQUENCE [LARGE SCALE GENOMIC DNA]</scope>
    <source>
        <strain evidence="2">CCGE1002</strain>
    </source>
</reference>
<sequence>MSHIRYPDAATDRPCRFCEHWGGDIAGGSHALCVRGGAWQVQANPERGCVYWIRAVGTDDDATPSDPVSIKKVWR</sequence>
<dbReference type="Proteomes" id="UP000002190">
    <property type="component" value="Chromosome 3"/>
</dbReference>
<dbReference type="HOGENOM" id="CLU_2664095_0_0_4"/>
<dbReference type="KEGG" id="bge:BC1002_6577"/>
<reference evidence="1 2" key="2">
    <citation type="journal article" date="2012" name="J. Bacteriol.">
        <title>Genome Sequences of Burkholderia sp. Strains CCGE1002 and H160, Isolated from Legume Nodules in Mexico and Brazil.</title>
        <authorList>
            <person name="Ormeno-Orrillo E."/>
            <person name="Rogel M.A."/>
            <person name="Chueire L.M."/>
            <person name="Tiedje J.M."/>
            <person name="Martinez-Romero E."/>
            <person name="Hungria M."/>
        </authorList>
    </citation>
    <scope>NUCLEOTIDE SEQUENCE [LARGE SCALE GENOMIC DNA]</scope>
    <source>
        <strain evidence="1 2">CCGE1002</strain>
    </source>
</reference>
<evidence type="ECO:0000313" key="2">
    <source>
        <dbReference type="Proteomes" id="UP000002190"/>
    </source>
</evidence>
<evidence type="ECO:0000313" key="1">
    <source>
        <dbReference type="EMBL" id="ADG20418.1"/>
    </source>
</evidence>
<dbReference type="AlphaFoldDB" id="D5WMH2"/>
<proteinExistence type="predicted"/>
<gene>
    <name evidence="1" type="ordered locus">BC1002_6577</name>
</gene>
<organism evidence="1 2">
    <name type="scientific">Paraburkholderia atlantica</name>
    <dbReference type="NCBI Taxonomy" id="2654982"/>
    <lineage>
        <taxon>Bacteria</taxon>
        <taxon>Pseudomonadati</taxon>
        <taxon>Pseudomonadota</taxon>
        <taxon>Betaproteobacteria</taxon>
        <taxon>Burkholderiales</taxon>
        <taxon>Burkholderiaceae</taxon>
        <taxon>Paraburkholderia</taxon>
    </lineage>
</organism>
<protein>
    <submittedName>
        <fullName evidence="1">Uncharacterized protein</fullName>
    </submittedName>
</protein>